<protein>
    <recommendedName>
        <fullName evidence="4">Poly [ADP-ribose] polymerase</fullName>
    </recommendedName>
</protein>
<dbReference type="AlphaFoldDB" id="A0AAD2Q3V4"/>
<comment type="caution">
    <text evidence="2">The sequence shown here is derived from an EMBL/GenBank/DDBJ whole genome shotgun (WGS) entry which is preliminary data.</text>
</comment>
<dbReference type="GO" id="GO:0003950">
    <property type="term" value="F:NAD+ poly-ADP-ribosyltransferase activity"/>
    <property type="evidence" value="ECO:0007669"/>
    <property type="project" value="TreeGrafter"/>
</dbReference>
<accession>A0AAD2Q3V4</accession>
<evidence type="ECO:0000313" key="2">
    <source>
        <dbReference type="EMBL" id="CAK5271152.1"/>
    </source>
</evidence>
<dbReference type="InterPro" id="IPR051712">
    <property type="entry name" value="ARTD-AVP"/>
</dbReference>
<name>A0AAD2Q3V4_9AGAR</name>
<dbReference type="GO" id="GO:1990404">
    <property type="term" value="F:NAD+-protein mono-ADP-ribosyltransferase activity"/>
    <property type="evidence" value="ECO:0007669"/>
    <property type="project" value="TreeGrafter"/>
</dbReference>
<evidence type="ECO:0008006" key="4">
    <source>
        <dbReference type="Google" id="ProtNLM"/>
    </source>
</evidence>
<dbReference type="EMBL" id="CAVNYO010000169">
    <property type="protein sequence ID" value="CAK5271152.1"/>
    <property type="molecule type" value="Genomic_DNA"/>
</dbReference>
<feature type="compositionally biased region" description="Basic residues" evidence="1">
    <location>
        <begin position="7"/>
        <end position="20"/>
    </location>
</feature>
<dbReference type="GO" id="GO:0005634">
    <property type="term" value="C:nucleus"/>
    <property type="evidence" value="ECO:0007669"/>
    <property type="project" value="TreeGrafter"/>
</dbReference>
<evidence type="ECO:0000256" key="1">
    <source>
        <dbReference type="SAM" id="MobiDB-lite"/>
    </source>
</evidence>
<dbReference type="Gene3D" id="6.20.320.10">
    <property type="match status" value="1"/>
</dbReference>
<dbReference type="Proteomes" id="UP001295794">
    <property type="component" value="Unassembled WGS sequence"/>
</dbReference>
<feature type="region of interest" description="Disordered" evidence="1">
    <location>
        <begin position="1"/>
        <end position="20"/>
    </location>
</feature>
<evidence type="ECO:0000313" key="3">
    <source>
        <dbReference type="Proteomes" id="UP001295794"/>
    </source>
</evidence>
<dbReference type="PANTHER" id="PTHR45740">
    <property type="entry name" value="POLY [ADP-RIBOSE] POLYMERASE"/>
    <property type="match status" value="1"/>
</dbReference>
<dbReference type="SUPFAM" id="SSF56399">
    <property type="entry name" value="ADP-ribosylation"/>
    <property type="match status" value="1"/>
</dbReference>
<dbReference type="Gene3D" id="3.90.228.10">
    <property type="match status" value="1"/>
</dbReference>
<dbReference type="PANTHER" id="PTHR45740:SF2">
    <property type="entry name" value="POLY [ADP-RIBOSE] POLYMERASE"/>
    <property type="match status" value="1"/>
</dbReference>
<proteinExistence type="predicted"/>
<organism evidence="2 3">
    <name type="scientific">Mycena citricolor</name>
    <dbReference type="NCBI Taxonomy" id="2018698"/>
    <lineage>
        <taxon>Eukaryota</taxon>
        <taxon>Fungi</taxon>
        <taxon>Dikarya</taxon>
        <taxon>Basidiomycota</taxon>
        <taxon>Agaricomycotina</taxon>
        <taxon>Agaricomycetes</taxon>
        <taxon>Agaricomycetidae</taxon>
        <taxon>Agaricales</taxon>
        <taxon>Marasmiineae</taxon>
        <taxon>Mycenaceae</taxon>
        <taxon>Mycena</taxon>
    </lineage>
</organism>
<gene>
    <name evidence="2" type="ORF">MYCIT1_LOCUS16051</name>
</gene>
<reference evidence="2" key="1">
    <citation type="submission" date="2023-11" db="EMBL/GenBank/DDBJ databases">
        <authorList>
            <person name="De Vega J J."/>
            <person name="De Vega J J."/>
        </authorList>
    </citation>
    <scope>NUCLEOTIDE SEQUENCE</scope>
</reference>
<sequence>MISRLASFKRKTRRAPKKKTTRLLALSPQDTVYQQLDKHFRESWIHPGKPKPQVHAIFEIVLTEESLMSYLRYRALVELSHVARHANEQLLFHGTARSCLLGDQRAKAQLCELDACLLCSVLRDSFDTSQCGKRHKFRRFGSGIYTTSCSSKADDYFTGVAESPFRVLLVNRVVVGNALMRHYNAVDLVEPPSGYHSIVGEPGGDLNYAETVVYTNDAIRPAYLMVYAAADYHQEVAVADLSSILSTLFNTPVIAR</sequence>
<keyword evidence="3" id="KW-1185">Reference proteome</keyword>